<protein>
    <submittedName>
        <fullName evidence="2">LURP1-like domain-containing protein</fullName>
    </submittedName>
</protein>
<dbReference type="PANTHER" id="PTHR31087:SF122">
    <property type="entry name" value="TUBBY-LIKE PROTEIN"/>
    <property type="match status" value="1"/>
</dbReference>
<dbReference type="SUPFAM" id="SSF54518">
    <property type="entry name" value="Tubby C-terminal domain-like"/>
    <property type="match status" value="1"/>
</dbReference>
<dbReference type="EMBL" id="PKPP01001274">
    <property type="protein sequence ID" value="PWA84053.1"/>
    <property type="molecule type" value="Genomic_DNA"/>
</dbReference>
<evidence type="ECO:0000313" key="3">
    <source>
        <dbReference type="Proteomes" id="UP000245207"/>
    </source>
</evidence>
<comment type="similarity">
    <text evidence="1">Belongs to the LOR family.</text>
</comment>
<dbReference type="OrthoDB" id="97518at2759"/>
<accession>A0A2U1PE95</accession>
<gene>
    <name evidence="2" type="ORF">CTI12_AA164350</name>
</gene>
<keyword evidence="3" id="KW-1185">Reference proteome</keyword>
<dbReference type="InterPro" id="IPR038595">
    <property type="entry name" value="LOR_sf"/>
</dbReference>
<proteinExistence type="inferred from homology"/>
<dbReference type="PANTHER" id="PTHR31087">
    <property type="match status" value="1"/>
</dbReference>
<organism evidence="2 3">
    <name type="scientific">Artemisia annua</name>
    <name type="common">Sweet wormwood</name>
    <dbReference type="NCBI Taxonomy" id="35608"/>
    <lineage>
        <taxon>Eukaryota</taxon>
        <taxon>Viridiplantae</taxon>
        <taxon>Streptophyta</taxon>
        <taxon>Embryophyta</taxon>
        <taxon>Tracheophyta</taxon>
        <taxon>Spermatophyta</taxon>
        <taxon>Magnoliopsida</taxon>
        <taxon>eudicotyledons</taxon>
        <taxon>Gunneridae</taxon>
        <taxon>Pentapetalae</taxon>
        <taxon>asterids</taxon>
        <taxon>campanulids</taxon>
        <taxon>Asterales</taxon>
        <taxon>Asteraceae</taxon>
        <taxon>Asteroideae</taxon>
        <taxon>Anthemideae</taxon>
        <taxon>Artemisiinae</taxon>
        <taxon>Artemisia</taxon>
    </lineage>
</organism>
<name>A0A2U1PE95_ARTAN</name>
<comment type="caution">
    <text evidence="2">The sequence shown here is derived from an EMBL/GenBank/DDBJ whole genome shotgun (WGS) entry which is preliminary data.</text>
</comment>
<sequence>MAQPPSCPISVIGPQFVAPSQLELIVETHAPGNLVITDTDHKILLRGPKPGMKDASVPRVDGDVLADNGNKGVTTGMPQQPMQAVSGNAVQDDIADSTFHRKRLVLDPDYRPLLLLQEKNLSAHQRWNVFRGESKSDSDLIFTCKHKHISQWFKMQVNVFLANKCSSEDNYDFNIKGSWSDTNCTIHMQESSTPIAQMHKFQPKKNAKLAKGKYMITVNPNVDYAFVVALIAILDGMNNEEKKTSNAHVVGGVVDVLGNLASA</sequence>
<evidence type="ECO:0000313" key="2">
    <source>
        <dbReference type="EMBL" id="PWA84053.1"/>
    </source>
</evidence>
<dbReference type="Proteomes" id="UP000245207">
    <property type="component" value="Unassembled WGS sequence"/>
</dbReference>
<dbReference type="Pfam" id="PF04525">
    <property type="entry name" value="LOR"/>
    <property type="match status" value="1"/>
</dbReference>
<evidence type="ECO:0000256" key="1">
    <source>
        <dbReference type="ARBA" id="ARBA00005437"/>
    </source>
</evidence>
<dbReference type="InterPro" id="IPR025659">
    <property type="entry name" value="Tubby-like_C"/>
</dbReference>
<dbReference type="Gene3D" id="2.40.160.200">
    <property type="entry name" value="LURP1-related"/>
    <property type="match status" value="1"/>
</dbReference>
<dbReference type="InterPro" id="IPR007612">
    <property type="entry name" value="LOR"/>
</dbReference>
<dbReference type="AlphaFoldDB" id="A0A2U1PE95"/>
<dbReference type="STRING" id="35608.A0A2U1PE95"/>
<reference evidence="2 3" key="1">
    <citation type="journal article" date="2018" name="Mol. Plant">
        <title>The genome of Artemisia annua provides insight into the evolution of Asteraceae family and artemisinin biosynthesis.</title>
        <authorList>
            <person name="Shen Q."/>
            <person name="Zhang L."/>
            <person name="Liao Z."/>
            <person name="Wang S."/>
            <person name="Yan T."/>
            <person name="Shi P."/>
            <person name="Liu M."/>
            <person name="Fu X."/>
            <person name="Pan Q."/>
            <person name="Wang Y."/>
            <person name="Lv Z."/>
            <person name="Lu X."/>
            <person name="Zhang F."/>
            <person name="Jiang W."/>
            <person name="Ma Y."/>
            <person name="Chen M."/>
            <person name="Hao X."/>
            <person name="Li L."/>
            <person name="Tang Y."/>
            <person name="Lv G."/>
            <person name="Zhou Y."/>
            <person name="Sun X."/>
            <person name="Brodelius P.E."/>
            <person name="Rose J.K.C."/>
            <person name="Tang K."/>
        </authorList>
    </citation>
    <scope>NUCLEOTIDE SEQUENCE [LARGE SCALE GENOMIC DNA]</scope>
    <source>
        <strain evidence="3">cv. Huhao1</strain>
        <tissue evidence="2">Leaf</tissue>
    </source>
</reference>